<dbReference type="PROSITE" id="PS50885">
    <property type="entry name" value="HAMP"/>
    <property type="match status" value="1"/>
</dbReference>
<evidence type="ECO:0000256" key="6">
    <source>
        <dbReference type="ARBA" id="ARBA00022741"/>
    </source>
</evidence>
<organism evidence="14 15">
    <name type="scientific">Paenibacillus bovis</name>
    <dbReference type="NCBI Taxonomy" id="1616788"/>
    <lineage>
        <taxon>Bacteria</taxon>
        <taxon>Bacillati</taxon>
        <taxon>Bacillota</taxon>
        <taxon>Bacilli</taxon>
        <taxon>Bacillales</taxon>
        <taxon>Paenibacillaceae</taxon>
        <taxon>Paenibacillus</taxon>
    </lineage>
</organism>
<protein>
    <submittedName>
        <fullName evidence="14">Two-component sensor histidine kinase</fullName>
    </submittedName>
</protein>
<keyword evidence="7 14" id="KW-0418">Kinase</keyword>
<dbReference type="CDD" id="cd06225">
    <property type="entry name" value="HAMP"/>
    <property type="match status" value="1"/>
</dbReference>
<dbReference type="KEGG" id="pbv:AR543_13545"/>
<dbReference type="SMART" id="SM00304">
    <property type="entry name" value="HAMP"/>
    <property type="match status" value="1"/>
</dbReference>
<keyword evidence="10" id="KW-0902">Two-component regulatory system</keyword>
<comment type="subcellular location">
    <subcellularLocation>
        <location evidence="1">Cell membrane</location>
        <topology evidence="1">Multi-pass membrane protein</topology>
    </subcellularLocation>
</comment>
<evidence type="ECO:0000256" key="8">
    <source>
        <dbReference type="ARBA" id="ARBA00022840"/>
    </source>
</evidence>
<evidence type="ECO:0000256" key="11">
    <source>
        <dbReference type="ARBA" id="ARBA00023136"/>
    </source>
</evidence>
<keyword evidence="15" id="KW-1185">Reference proteome</keyword>
<evidence type="ECO:0000256" key="9">
    <source>
        <dbReference type="ARBA" id="ARBA00022989"/>
    </source>
</evidence>
<evidence type="ECO:0000259" key="13">
    <source>
        <dbReference type="PROSITE" id="PS50885"/>
    </source>
</evidence>
<evidence type="ECO:0000256" key="7">
    <source>
        <dbReference type="ARBA" id="ARBA00022777"/>
    </source>
</evidence>
<dbReference type="InterPro" id="IPR003660">
    <property type="entry name" value="HAMP_dom"/>
</dbReference>
<dbReference type="Pfam" id="PF02518">
    <property type="entry name" value="HATPase_c"/>
    <property type="match status" value="1"/>
</dbReference>
<accession>A0A172ZMK3</accession>
<dbReference type="STRING" id="1616788.AR543_13545"/>
<dbReference type="InterPro" id="IPR010559">
    <property type="entry name" value="Sig_transdc_His_kin_internal"/>
</dbReference>
<dbReference type="SUPFAM" id="SSF55874">
    <property type="entry name" value="ATPase domain of HSP90 chaperone/DNA topoisomerase II/histidine kinase"/>
    <property type="match status" value="1"/>
</dbReference>
<keyword evidence="11 12" id="KW-0472">Membrane</keyword>
<sequence length="605" mass="69728">MSFKKKLLLSHLLLASLIILSLGFIYNHIAYKDRMDNIRYSTSNILHTNNQLLDDRLSAIESSMSMLPLDYDLLRAVNAVEPAKASSLVRTDRIITPILFKYFSNHEEVYSSYVMTPAYSYGSNALMYVTPANFYQSILAQSAEKGQGAEVWIPTYSYTGMYKQEELRQIPLEYESLISVVKQLNMTAADEYGNIHRLQEDREPPVLLINIRPESLARVLNDYVQHNDYNQLAYGMVNKAGVSVLRLEKGEFAETRVSELPAAIGQQEQGMLIQHTNGQDTMVFYEKMKTTGWISYIEIPIPAAVNSLQKLRLTTGLFLLFMAMVSVVLAYLLSSYITRPLTRIKQGIRQVEKGQFDIRIQSDSRDEFGQLTEMFNEMNRRIEQLIEENYGSRLRARESEIMALNLQLNPHFLYNTLSTMYWIAIEHGQHELARMMISLTEMLQITTRNKQELWKLETDLSWLDKYMYIMQNRFEGKFTVDMDIEQELLDTEVPKLFLQPFIENAIIHGFGEIESGGRIYIRGWLEGEERLFAVEDNGKGIPDTLMEHIHTGDIRSTGIINVDRRMKLLYGSESGIHMQRKESGGTLVLIRLPRQHSSNENTPIQ</sequence>
<evidence type="ECO:0000256" key="1">
    <source>
        <dbReference type="ARBA" id="ARBA00004651"/>
    </source>
</evidence>
<dbReference type="EMBL" id="CP013023">
    <property type="protein sequence ID" value="ANF98808.1"/>
    <property type="molecule type" value="Genomic_DNA"/>
</dbReference>
<evidence type="ECO:0000256" key="2">
    <source>
        <dbReference type="ARBA" id="ARBA00022475"/>
    </source>
</evidence>
<keyword evidence="2" id="KW-1003">Cell membrane</keyword>
<dbReference type="Proteomes" id="UP000078148">
    <property type="component" value="Chromosome"/>
</dbReference>
<keyword evidence="5 12" id="KW-0812">Transmembrane</keyword>
<dbReference type="InterPro" id="IPR036890">
    <property type="entry name" value="HATPase_C_sf"/>
</dbReference>
<evidence type="ECO:0000256" key="5">
    <source>
        <dbReference type="ARBA" id="ARBA00022692"/>
    </source>
</evidence>
<feature type="domain" description="HAMP" evidence="13">
    <location>
        <begin position="335"/>
        <end position="387"/>
    </location>
</feature>
<evidence type="ECO:0000256" key="4">
    <source>
        <dbReference type="ARBA" id="ARBA00022679"/>
    </source>
</evidence>
<feature type="transmembrane region" description="Helical" evidence="12">
    <location>
        <begin position="316"/>
        <end position="337"/>
    </location>
</feature>
<name>A0A172ZMK3_9BACL</name>
<dbReference type="GO" id="GO:0005886">
    <property type="term" value="C:plasma membrane"/>
    <property type="evidence" value="ECO:0007669"/>
    <property type="project" value="UniProtKB-SubCell"/>
</dbReference>
<dbReference type="PANTHER" id="PTHR34220:SF11">
    <property type="entry name" value="SENSOR PROTEIN KINASE HPTS"/>
    <property type="match status" value="1"/>
</dbReference>
<reference evidence="15" key="1">
    <citation type="submission" date="2015-10" db="EMBL/GenBank/DDBJ databases">
        <title>Genome of Paenibacillus bovis sp. nov.</title>
        <authorList>
            <person name="Wu Z."/>
            <person name="Gao C."/>
            <person name="Liu Z."/>
            <person name="Zheng H."/>
        </authorList>
    </citation>
    <scope>NUCLEOTIDE SEQUENCE [LARGE SCALE GENOMIC DNA]</scope>
    <source>
        <strain evidence="15">BD3526</strain>
    </source>
</reference>
<dbReference type="Pfam" id="PF06580">
    <property type="entry name" value="His_kinase"/>
    <property type="match status" value="1"/>
</dbReference>
<evidence type="ECO:0000256" key="12">
    <source>
        <dbReference type="SAM" id="Phobius"/>
    </source>
</evidence>
<dbReference type="InterPro" id="IPR003594">
    <property type="entry name" value="HATPase_dom"/>
</dbReference>
<dbReference type="Gene3D" id="3.30.565.10">
    <property type="entry name" value="Histidine kinase-like ATPase, C-terminal domain"/>
    <property type="match status" value="1"/>
</dbReference>
<dbReference type="PANTHER" id="PTHR34220">
    <property type="entry name" value="SENSOR HISTIDINE KINASE YPDA"/>
    <property type="match status" value="1"/>
</dbReference>
<keyword evidence="4" id="KW-0808">Transferase</keyword>
<evidence type="ECO:0000256" key="3">
    <source>
        <dbReference type="ARBA" id="ARBA00022553"/>
    </source>
</evidence>
<keyword evidence="9 12" id="KW-1133">Transmembrane helix</keyword>
<dbReference type="Gene3D" id="6.10.340.10">
    <property type="match status" value="1"/>
</dbReference>
<proteinExistence type="predicted"/>
<evidence type="ECO:0000256" key="10">
    <source>
        <dbReference type="ARBA" id="ARBA00023012"/>
    </source>
</evidence>
<dbReference type="Pfam" id="PF00672">
    <property type="entry name" value="HAMP"/>
    <property type="match status" value="1"/>
</dbReference>
<keyword evidence="8" id="KW-0067">ATP-binding</keyword>
<dbReference type="GO" id="GO:0005524">
    <property type="term" value="F:ATP binding"/>
    <property type="evidence" value="ECO:0007669"/>
    <property type="project" value="UniProtKB-KW"/>
</dbReference>
<dbReference type="GO" id="GO:0000155">
    <property type="term" value="F:phosphorelay sensor kinase activity"/>
    <property type="evidence" value="ECO:0007669"/>
    <property type="project" value="InterPro"/>
</dbReference>
<dbReference type="SUPFAM" id="SSF158472">
    <property type="entry name" value="HAMP domain-like"/>
    <property type="match status" value="1"/>
</dbReference>
<gene>
    <name evidence="14" type="ORF">AR543_13545</name>
</gene>
<keyword evidence="6" id="KW-0547">Nucleotide-binding</keyword>
<dbReference type="AlphaFoldDB" id="A0A172ZMK3"/>
<keyword evidence="3" id="KW-0597">Phosphoprotein</keyword>
<dbReference type="InterPro" id="IPR050640">
    <property type="entry name" value="Bact_2-comp_sensor_kinase"/>
</dbReference>
<evidence type="ECO:0000313" key="14">
    <source>
        <dbReference type="EMBL" id="ANF98808.1"/>
    </source>
</evidence>
<evidence type="ECO:0000313" key="15">
    <source>
        <dbReference type="Proteomes" id="UP000078148"/>
    </source>
</evidence>
<reference evidence="14 15" key="2">
    <citation type="journal article" date="2016" name="Int. J. Syst. Evol. Microbiol.">
        <title>Paenibacillus bovis sp. nov., isolated from raw yak (Bos grunniens) milk.</title>
        <authorList>
            <person name="Gao C."/>
            <person name="Han J."/>
            <person name="Liu Z."/>
            <person name="Xu X."/>
            <person name="Hang F."/>
            <person name="Wu Z."/>
        </authorList>
    </citation>
    <scope>NUCLEOTIDE SEQUENCE [LARGE SCALE GENOMIC DNA]</scope>
    <source>
        <strain evidence="14 15">BD3526</strain>
    </source>
</reference>